<dbReference type="PROSITE" id="PS50883">
    <property type="entry name" value="EAL"/>
    <property type="match status" value="1"/>
</dbReference>
<dbReference type="Gene3D" id="3.20.20.450">
    <property type="entry name" value="EAL domain"/>
    <property type="match status" value="1"/>
</dbReference>
<feature type="domain" description="HDOD" evidence="2">
    <location>
        <begin position="205"/>
        <end position="395"/>
    </location>
</feature>
<dbReference type="PANTHER" id="PTHR33525:SF4">
    <property type="entry name" value="CYCLIC DI-GMP PHOSPHODIESTERASE CDGJ"/>
    <property type="match status" value="1"/>
</dbReference>
<comment type="caution">
    <text evidence="3">The sequence shown here is derived from an EMBL/GenBank/DDBJ whole genome shotgun (WGS) entry which is preliminary data.</text>
</comment>
<feature type="domain" description="EAL" evidence="1">
    <location>
        <begin position="1"/>
        <end position="211"/>
    </location>
</feature>
<organism evidence="3 4">
    <name type="scientific">Pseudogracilibacillus auburnensis</name>
    <dbReference type="NCBI Taxonomy" id="1494959"/>
    <lineage>
        <taxon>Bacteria</taxon>
        <taxon>Bacillati</taxon>
        <taxon>Bacillota</taxon>
        <taxon>Bacilli</taxon>
        <taxon>Bacillales</taxon>
        <taxon>Bacillaceae</taxon>
        <taxon>Pseudogracilibacillus</taxon>
    </lineage>
</organism>
<dbReference type="OrthoDB" id="9804751at2"/>
<accession>A0A2V3VEV0</accession>
<keyword evidence="4" id="KW-1185">Reference proteome</keyword>
<dbReference type="InterPro" id="IPR001633">
    <property type="entry name" value="EAL_dom"/>
</dbReference>
<reference evidence="3 4" key="1">
    <citation type="submission" date="2018-05" db="EMBL/GenBank/DDBJ databases">
        <title>Genomic Encyclopedia of Type Strains, Phase IV (KMG-IV): sequencing the most valuable type-strain genomes for metagenomic binning, comparative biology and taxonomic classification.</title>
        <authorList>
            <person name="Goeker M."/>
        </authorList>
    </citation>
    <scope>NUCLEOTIDE SEQUENCE [LARGE SCALE GENOMIC DNA]</scope>
    <source>
        <strain evidence="3 4">DSM 28556</strain>
    </source>
</reference>
<sequence>MSNLNVFVGRQPIFDQSGNIYAYELLYRNSEENNFPNINPEKATIELLINTFLTIGIDQVVGRTRSFINFSEKLLKHDVIKQLNPKVVVIEILEDAEITPYFIKQLSGLKKAGFKLVLDDFVLHPKYDLHPKLYKLINIIKVDFMNTTLTERTRIETLVKNYPHISLLAEKVETEEQYEEAKQLGYLLFQGYFFARPEIIKSPDIPSNYALHLHLFQRLNEEDADIDEITHLIMRDVSLSYKLLRYINSLAFGVPNKISSIKQAIMLMGLNKARKWMQILLLHDIGTGVGKGREKALIDHSLIRAKVCEQLAKKRGKQNSEAFFLAGMFSLINIIMQRSWEDILPQLSLSKEITETLLGKETEMLPYINLCKALEKFNWELIEKYCVEIGVTKAELRTISTAAHHWVTHFD</sequence>
<dbReference type="InterPro" id="IPR052340">
    <property type="entry name" value="RNase_Y/CdgJ"/>
</dbReference>
<dbReference type="PANTHER" id="PTHR33525">
    <property type="match status" value="1"/>
</dbReference>
<evidence type="ECO:0000259" key="2">
    <source>
        <dbReference type="PROSITE" id="PS51833"/>
    </source>
</evidence>
<dbReference type="InterPro" id="IPR035919">
    <property type="entry name" value="EAL_sf"/>
</dbReference>
<dbReference type="SMART" id="SM00052">
    <property type="entry name" value="EAL"/>
    <property type="match status" value="1"/>
</dbReference>
<dbReference type="Pfam" id="PF08668">
    <property type="entry name" value="HDOD"/>
    <property type="match status" value="1"/>
</dbReference>
<evidence type="ECO:0000313" key="3">
    <source>
        <dbReference type="EMBL" id="PXW80332.1"/>
    </source>
</evidence>
<dbReference type="InterPro" id="IPR013976">
    <property type="entry name" value="HDOD"/>
</dbReference>
<proteinExistence type="predicted"/>
<dbReference type="SUPFAM" id="SSF109604">
    <property type="entry name" value="HD-domain/PDEase-like"/>
    <property type="match status" value="1"/>
</dbReference>
<dbReference type="Gene3D" id="1.10.3210.10">
    <property type="entry name" value="Hypothetical protein af1432"/>
    <property type="match status" value="1"/>
</dbReference>
<protein>
    <submittedName>
        <fullName evidence="3">EAL and modified HD-GYP domain-containing signal transduction protein</fullName>
    </submittedName>
</protein>
<name>A0A2V3VEV0_9BACI</name>
<dbReference type="PROSITE" id="PS51833">
    <property type="entry name" value="HDOD"/>
    <property type="match status" value="1"/>
</dbReference>
<dbReference type="AlphaFoldDB" id="A0A2V3VEV0"/>
<dbReference type="Proteomes" id="UP000247978">
    <property type="component" value="Unassembled WGS sequence"/>
</dbReference>
<dbReference type="Pfam" id="PF00563">
    <property type="entry name" value="EAL"/>
    <property type="match status" value="1"/>
</dbReference>
<dbReference type="RefSeq" id="WP_158525773.1">
    <property type="nucleotide sequence ID" value="NZ_JBHUHB010000001.1"/>
</dbReference>
<evidence type="ECO:0000259" key="1">
    <source>
        <dbReference type="PROSITE" id="PS50883"/>
    </source>
</evidence>
<evidence type="ECO:0000313" key="4">
    <source>
        <dbReference type="Proteomes" id="UP000247978"/>
    </source>
</evidence>
<dbReference type="SUPFAM" id="SSF141868">
    <property type="entry name" value="EAL domain-like"/>
    <property type="match status" value="1"/>
</dbReference>
<dbReference type="EMBL" id="QJJQ01000030">
    <property type="protein sequence ID" value="PXW80332.1"/>
    <property type="molecule type" value="Genomic_DNA"/>
</dbReference>
<dbReference type="InterPro" id="IPR014408">
    <property type="entry name" value="dGMP_Pdiesterase_EAL/HD-GYP"/>
</dbReference>
<gene>
    <name evidence="3" type="ORF">DFR56_13013</name>
</gene>
<dbReference type="PIRSF" id="PIRSF003180">
    <property type="entry name" value="DiGMPpdiest_YuxH"/>
    <property type="match status" value="1"/>
</dbReference>